<reference evidence="2" key="1">
    <citation type="submission" date="2021-02" db="EMBL/GenBank/DDBJ databases">
        <authorList>
            <person name="Nowell W R."/>
        </authorList>
    </citation>
    <scope>NUCLEOTIDE SEQUENCE</scope>
</reference>
<evidence type="ECO:0000313" key="3">
    <source>
        <dbReference type="Proteomes" id="UP000663868"/>
    </source>
</evidence>
<dbReference type="InterPro" id="IPR031161">
    <property type="entry name" value="Peptidase_M60_dom"/>
</dbReference>
<comment type="caution">
    <text evidence="2">The sequence shown here is derived from an EMBL/GenBank/DDBJ whole genome shotgun (WGS) entry which is preliminary data.</text>
</comment>
<protein>
    <recommendedName>
        <fullName evidence="1">Peptidase M60 domain-containing protein</fullName>
    </recommendedName>
</protein>
<sequence length="108" mass="12538">LRGTKPTHRERIVCDEQPSAGYMHSGYPIVTHLDVSDAYSEWFLFNSEHLEKEGAWGLFHEIGHNMQQGWWTFEGTGEVTVNIFTLHAMDKVCSLKPWIHSWLQNQIP</sequence>
<feature type="domain" description="Peptidase M60" evidence="1">
    <location>
        <begin position="1"/>
        <end position="108"/>
    </location>
</feature>
<dbReference type="Gene3D" id="1.10.390.30">
    <property type="entry name" value="Peptidase M60, enhancin-like domain 3"/>
    <property type="match status" value="1"/>
</dbReference>
<dbReference type="InterPro" id="IPR042279">
    <property type="entry name" value="Pep_M60_3"/>
</dbReference>
<dbReference type="InterPro" id="IPR051244">
    <property type="entry name" value="TCAF"/>
</dbReference>
<gene>
    <name evidence="2" type="ORF">KXQ929_LOCUS53493</name>
</gene>
<dbReference type="EMBL" id="CAJOBB010030307">
    <property type="protein sequence ID" value="CAF4442813.1"/>
    <property type="molecule type" value="Genomic_DNA"/>
</dbReference>
<accession>A0A820RX51</accession>
<evidence type="ECO:0000313" key="2">
    <source>
        <dbReference type="EMBL" id="CAF4442813.1"/>
    </source>
</evidence>
<dbReference type="PANTHER" id="PTHR15730">
    <property type="entry name" value="EXPERIMENTAL AUTOIMMUNE PROSTATITIS ANTIGEN 2-RELATED"/>
    <property type="match status" value="1"/>
</dbReference>
<name>A0A820RX51_9BILA</name>
<evidence type="ECO:0000259" key="1">
    <source>
        <dbReference type="PROSITE" id="PS51723"/>
    </source>
</evidence>
<dbReference type="PANTHER" id="PTHR15730:SF5">
    <property type="entry name" value="SI:CH211-210B2.2-RELATED"/>
    <property type="match status" value="1"/>
</dbReference>
<feature type="non-terminal residue" evidence="2">
    <location>
        <position position="1"/>
    </location>
</feature>
<feature type="non-terminal residue" evidence="2">
    <location>
        <position position="108"/>
    </location>
</feature>
<organism evidence="2 3">
    <name type="scientific">Adineta steineri</name>
    <dbReference type="NCBI Taxonomy" id="433720"/>
    <lineage>
        <taxon>Eukaryota</taxon>
        <taxon>Metazoa</taxon>
        <taxon>Spiralia</taxon>
        <taxon>Gnathifera</taxon>
        <taxon>Rotifera</taxon>
        <taxon>Eurotatoria</taxon>
        <taxon>Bdelloidea</taxon>
        <taxon>Adinetida</taxon>
        <taxon>Adinetidae</taxon>
        <taxon>Adineta</taxon>
    </lineage>
</organism>
<dbReference type="Proteomes" id="UP000663868">
    <property type="component" value="Unassembled WGS sequence"/>
</dbReference>
<dbReference type="Gene3D" id="3.40.390.80">
    <property type="entry name" value="Peptidase M60, enhancin-like domain 2"/>
    <property type="match status" value="1"/>
</dbReference>
<dbReference type="Pfam" id="PF13402">
    <property type="entry name" value="Peptidase_M60"/>
    <property type="match status" value="1"/>
</dbReference>
<dbReference type="AlphaFoldDB" id="A0A820RX51"/>
<dbReference type="PROSITE" id="PS51723">
    <property type="entry name" value="PEPTIDASE_M60"/>
    <property type="match status" value="1"/>
</dbReference>
<proteinExistence type="predicted"/>